<dbReference type="InterPro" id="IPR012340">
    <property type="entry name" value="NA-bd_OB-fold"/>
</dbReference>
<dbReference type="Proteomes" id="UP000002315">
    <property type="component" value="Chromosome"/>
</dbReference>
<sequence length="201" mass="23586">MEKYAIILDYLPHGYIEEGRPFFRKRPVAQAIGKDEFTLLELIPKPGVELDIHEEVYIGPGKRDKIARVNRRLTARELTATARVELPYVVEEIVRSRENEFVEFFNKATSISTRLHQLELLPGIGKKYMWEIIKAREKEPFKSFEDIKKRVPSLSDPVKILVKRILLELNLDGGSKEKGKRGKRKYILFVKGLKRRSRRRR</sequence>
<protein>
    <recommendedName>
        <fullName evidence="3">Nucleotide binding protein</fullName>
    </recommendedName>
</protein>
<organism evidence="1 2">
    <name type="scientific">Methanothermus fervidus (strain ATCC 43054 / DSM 2088 / JCM 10308 / V24 S)</name>
    <dbReference type="NCBI Taxonomy" id="523846"/>
    <lineage>
        <taxon>Archaea</taxon>
        <taxon>Methanobacteriati</taxon>
        <taxon>Methanobacteriota</taxon>
        <taxon>Methanomada group</taxon>
        <taxon>Methanobacteria</taxon>
        <taxon>Methanobacteriales</taxon>
        <taxon>Methanothermaceae</taxon>
        <taxon>Methanothermus</taxon>
    </lineage>
</organism>
<dbReference type="HOGENOM" id="CLU_076814_1_0_2"/>
<dbReference type="Gene3D" id="1.10.150.280">
    <property type="entry name" value="AF1531-like domain"/>
    <property type="match status" value="1"/>
</dbReference>
<dbReference type="PANTHER" id="PTHR40734">
    <property type="entry name" value="TRNA-SPECIFIC ADENOSINE DEAMINASE-RELATED"/>
    <property type="match status" value="1"/>
</dbReference>
<dbReference type="InterPro" id="IPR007003">
    <property type="entry name" value="DUF655"/>
</dbReference>
<dbReference type="STRING" id="523846.Mfer_1009"/>
<dbReference type="EMBL" id="CP002278">
    <property type="protein sequence ID" value="ADP77804.1"/>
    <property type="molecule type" value="Genomic_DNA"/>
</dbReference>
<dbReference type="KEGG" id="mfv:Mfer_1009"/>
<dbReference type="Pfam" id="PF04919">
    <property type="entry name" value="DUF655"/>
    <property type="match status" value="1"/>
</dbReference>
<accession>E3GW39</accession>
<evidence type="ECO:0000313" key="1">
    <source>
        <dbReference type="EMBL" id="ADP77804.1"/>
    </source>
</evidence>
<name>E3GW39_METFV</name>
<keyword evidence="2" id="KW-1185">Reference proteome</keyword>
<dbReference type="OrthoDB" id="7902at2157"/>
<gene>
    <name evidence="1" type="ordered locus">Mfer_1009</name>
</gene>
<dbReference type="Gene3D" id="2.40.50.140">
    <property type="entry name" value="Nucleic acid-binding proteins"/>
    <property type="match status" value="1"/>
</dbReference>
<proteinExistence type="predicted"/>
<evidence type="ECO:0000313" key="2">
    <source>
        <dbReference type="Proteomes" id="UP000002315"/>
    </source>
</evidence>
<dbReference type="PANTHER" id="PTHR40734:SF1">
    <property type="entry name" value="DNA-BINDING PROTEIN"/>
    <property type="match status" value="1"/>
</dbReference>
<reference evidence="1 2" key="1">
    <citation type="journal article" date="2010" name="Stand. Genomic Sci.">
        <title>Complete genome sequence of Methanothermus fervidus type strain (V24S).</title>
        <authorList>
            <person name="Anderson I."/>
            <person name="Djao O.D."/>
            <person name="Misra M."/>
            <person name="Chertkov O."/>
            <person name="Nolan M."/>
            <person name="Lucas S."/>
            <person name="Lapidus A."/>
            <person name="Del Rio T.G."/>
            <person name="Tice H."/>
            <person name="Cheng J.F."/>
            <person name="Tapia R."/>
            <person name="Han C."/>
            <person name="Goodwin L."/>
            <person name="Pitluck S."/>
            <person name="Liolios K."/>
            <person name="Ivanova N."/>
            <person name="Mavromatis K."/>
            <person name="Mikhailova N."/>
            <person name="Pati A."/>
            <person name="Brambilla E."/>
            <person name="Chen A."/>
            <person name="Palaniappan K."/>
            <person name="Land M."/>
            <person name="Hauser L."/>
            <person name="Chang Y.J."/>
            <person name="Jeffries C.D."/>
            <person name="Sikorski J."/>
            <person name="Spring S."/>
            <person name="Rohde M."/>
            <person name="Eichinger K."/>
            <person name="Huber H."/>
            <person name="Wirth R."/>
            <person name="Goker M."/>
            <person name="Detter J.C."/>
            <person name="Woyke T."/>
            <person name="Bristow J."/>
            <person name="Eisen J.A."/>
            <person name="Markowitz V."/>
            <person name="Hugenholtz P."/>
            <person name="Klenk H.P."/>
            <person name="Kyrpides N.C."/>
        </authorList>
    </citation>
    <scope>NUCLEOTIDE SEQUENCE [LARGE SCALE GENOMIC DNA]</scope>
    <source>
        <strain evidence="2">ATCC 43054 / DSM 2088 / JCM 10308 / V24 S</strain>
    </source>
</reference>
<evidence type="ECO:0008006" key="3">
    <source>
        <dbReference type="Google" id="ProtNLM"/>
    </source>
</evidence>
<dbReference type="SUPFAM" id="SSF160975">
    <property type="entry name" value="AF1531-like"/>
    <property type="match status" value="1"/>
</dbReference>
<dbReference type="AlphaFoldDB" id="E3GW39"/>